<dbReference type="EMBL" id="MWQY01000019">
    <property type="protein sequence ID" value="ORC32814.1"/>
    <property type="molecule type" value="Genomic_DNA"/>
</dbReference>
<protein>
    <recommendedName>
        <fullName evidence="6 19">UDP-N-acetylenolpyruvoylglucosamine reductase</fullName>
        <ecNumber evidence="5 19">1.3.1.98</ecNumber>
    </recommendedName>
    <alternativeName>
        <fullName evidence="17 19">UDP-N-acetylmuramate dehydrogenase</fullName>
    </alternativeName>
</protein>
<evidence type="ECO:0000256" key="15">
    <source>
        <dbReference type="ARBA" id="ARBA00023306"/>
    </source>
</evidence>
<dbReference type="Gene3D" id="3.90.78.10">
    <property type="entry name" value="UDP-N-acetylenolpyruvoylglucosamine reductase, C-terminal domain"/>
    <property type="match status" value="1"/>
</dbReference>
<feature type="active site" description="Proton donor" evidence="19">
    <location>
        <position position="226"/>
    </location>
</feature>
<evidence type="ECO:0000313" key="21">
    <source>
        <dbReference type="EMBL" id="ORC32814.1"/>
    </source>
</evidence>
<evidence type="ECO:0000256" key="7">
    <source>
        <dbReference type="ARBA" id="ARBA00022490"/>
    </source>
</evidence>
<keyword evidence="10 19" id="KW-0274">FAD</keyword>
<evidence type="ECO:0000256" key="16">
    <source>
        <dbReference type="ARBA" id="ARBA00023316"/>
    </source>
</evidence>
<keyword evidence="14 19" id="KW-0560">Oxidoreductase</keyword>
<evidence type="ECO:0000256" key="19">
    <source>
        <dbReference type="HAMAP-Rule" id="MF_00037"/>
    </source>
</evidence>
<dbReference type="GO" id="GO:0009252">
    <property type="term" value="P:peptidoglycan biosynthetic process"/>
    <property type="evidence" value="ECO:0007669"/>
    <property type="project" value="UniProtKB-UniRule"/>
</dbReference>
<evidence type="ECO:0000256" key="17">
    <source>
        <dbReference type="ARBA" id="ARBA00031026"/>
    </source>
</evidence>
<dbReference type="InterPro" id="IPR036635">
    <property type="entry name" value="MurB_C_sf"/>
</dbReference>
<comment type="subcellular location">
    <subcellularLocation>
        <location evidence="3 19">Cytoplasm</location>
    </subcellularLocation>
</comment>
<keyword evidence="9 19" id="KW-0285">Flavoprotein</keyword>
<name>A0A1Y1RUT2_9SPIO</name>
<comment type="similarity">
    <text evidence="19">Belongs to the MurB family.</text>
</comment>
<evidence type="ECO:0000256" key="5">
    <source>
        <dbReference type="ARBA" id="ARBA00012518"/>
    </source>
</evidence>
<evidence type="ECO:0000313" key="22">
    <source>
        <dbReference type="Proteomes" id="UP000192343"/>
    </source>
</evidence>
<dbReference type="PANTHER" id="PTHR21071">
    <property type="entry name" value="UDP-N-ACETYLENOLPYRUVOYLGLUCOSAMINE REDUCTASE"/>
    <property type="match status" value="1"/>
</dbReference>
<dbReference type="InterPro" id="IPR016166">
    <property type="entry name" value="FAD-bd_PCMH"/>
</dbReference>
<keyword evidence="11 19" id="KW-0521">NADP</keyword>
<dbReference type="NCBIfam" id="TIGR00179">
    <property type="entry name" value="murB"/>
    <property type="match status" value="1"/>
</dbReference>
<dbReference type="HAMAP" id="MF_00037">
    <property type="entry name" value="MurB"/>
    <property type="match status" value="1"/>
</dbReference>
<dbReference type="InterPro" id="IPR011601">
    <property type="entry name" value="MurB_C"/>
</dbReference>
<evidence type="ECO:0000256" key="3">
    <source>
        <dbReference type="ARBA" id="ARBA00004496"/>
    </source>
</evidence>
<evidence type="ECO:0000256" key="6">
    <source>
        <dbReference type="ARBA" id="ARBA00015188"/>
    </source>
</evidence>
<dbReference type="GO" id="GO:0051301">
    <property type="term" value="P:cell division"/>
    <property type="evidence" value="ECO:0007669"/>
    <property type="project" value="UniProtKB-KW"/>
</dbReference>
<feature type="domain" description="FAD-binding PCMH-type" evidence="20">
    <location>
        <begin position="32"/>
        <end position="197"/>
    </location>
</feature>
<evidence type="ECO:0000256" key="11">
    <source>
        <dbReference type="ARBA" id="ARBA00022857"/>
    </source>
</evidence>
<evidence type="ECO:0000256" key="2">
    <source>
        <dbReference type="ARBA" id="ARBA00003921"/>
    </source>
</evidence>
<dbReference type="UniPathway" id="UPA00219"/>
<dbReference type="InterPro" id="IPR016167">
    <property type="entry name" value="FAD-bd_PCMH_sub1"/>
</dbReference>
<evidence type="ECO:0000256" key="4">
    <source>
        <dbReference type="ARBA" id="ARBA00004752"/>
    </source>
</evidence>
<dbReference type="GO" id="GO:0005829">
    <property type="term" value="C:cytosol"/>
    <property type="evidence" value="ECO:0007669"/>
    <property type="project" value="TreeGrafter"/>
</dbReference>
<dbReference type="Proteomes" id="UP000192343">
    <property type="component" value="Unassembled WGS sequence"/>
</dbReference>
<keyword evidence="15 19" id="KW-0131">Cell cycle</keyword>
<dbReference type="SUPFAM" id="SSF56194">
    <property type="entry name" value="Uridine diphospho-N-Acetylenolpyruvylglucosamine reductase, MurB, C-terminal domain"/>
    <property type="match status" value="1"/>
</dbReference>
<evidence type="ECO:0000256" key="18">
    <source>
        <dbReference type="ARBA" id="ARBA00048914"/>
    </source>
</evidence>
<dbReference type="InterPro" id="IPR006094">
    <property type="entry name" value="Oxid_FAD_bind_N"/>
</dbReference>
<comment type="pathway">
    <text evidence="4 19">Cell wall biogenesis; peptidoglycan biosynthesis.</text>
</comment>
<dbReference type="Pfam" id="PF02873">
    <property type="entry name" value="MurB_C"/>
    <property type="match status" value="1"/>
</dbReference>
<organism evidence="21 22">
    <name type="scientific">Marispirochaeta aestuarii</name>
    <dbReference type="NCBI Taxonomy" id="1963862"/>
    <lineage>
        <taxon>Bacteria</taxon>
        <taxon>Pseudomonadati</taxon>
        <taxon>Spirochaetota</taxon>
        <taxon>Spirochaetia</taxon>
        <taxon>Spirochaetales</taxon>
        <taxon>Spirochaetaceae</taxon>
        <taxon>Marispirochaeta</taxon>
    </lineage>
</organism>
<dbReference type="PANTHER" id="PTHR21071:SF4">
    <property type="entry name" value="UDP-N-ACETYLENOLPYRUVOYLGLUCOSAMINE REDUCTASE"/>
    <property type="match status" value="1"/>
</dbReference>
<evidence type="ECO:0000259" key="20">
    <source>
        <dbReference type="PROSITE" id="PS51387"/>
    </source>
</evidence>
<gene>
    <name evidence="19" type="primary">murB</name>
    <name evidence="21" type="ORF">B4O97_15280</name>
</gene>
<comment type="function">
    <text evidence="2 19">Cell wall formation.</text>
</comment>
<dbReference type="GO" id="GO:0071555">
    <property type="term" value="P:cell wall organization"/>
    <property type="evidence" value="ECO:0007669"/>
    <property type="project" value="UniProtKB-KW"/>
</dbReference>
<comment type="caution">
    <text evidence="21">The sequence shown here is derived from an EMBL/GenBank/DDBJ whole genome shotgun (WGS) entry which is preliminary data.</text>
</comment>
<keyword evidence="13 19" id="KW-0573">Peptidoglycan synthesis</keyword>
<dbReference type="Gene3D" id="3.30.43.10">
    <property type="entry name" value="Uridine Diphospho-n-acetylenolpyruvylglucosamine Reductase, domain 2"/>
    <property type="match status" value="1"/>
</dbReference>
<keyword evidence="8 19" id="KW-0132">Cell division</keyword>
<accession>A0A1Y1RUT2</accession>
<dbReference type="InterPro" id="IPR036318">
    <property type="entry name" value="FAD-bd_PCMH-like_sf"/>
</dbReference>
<dbReference type="EC" id="1.3.1.98" evidence="5 19"/>
<dbReference type="Pfam" id="PF01565">
    <property type="entry name" value="FAD_binding_4"/>
    <property type="match status" value="1"/>
</dbReference>
<comment type="cofactor">
    <cofactor evidence="1 19">
        <name>FAD</name>
        <dbReference type="ChEBI" id="CHEBI:57692"/>
    </cofactor>
</comment>
<comment type="catalytic activity">
    <reaction evidence="18 19">
        <text>UDP-N-acetyl-alpha-D-muramate + NADP(+) = UDP-N-acetyl-3-O-(1-carboxyvinyl)-alpha-D-glucosamine + NADPH + H(+)</text>
        <dbReference type="Rhea" id="RHEA:12248"/>
        <dbReference type="ChEBI" id="CHEBI:15378"/>
        <dbReference type="ChEBI" id="CHEBI:57783"/>
        <dbReference type="ChEBI" id="CHEBI:58349"/>
        <dbReference type="ChEBI" id="CHEBI:68483"/>
        <dbReference type="ChEBI" id="CHEBI:70757"/>
        <dbReference type="EC" id="1.3.1.98"/>
    </reaction>
</comment>
<keyword evidence="7 19" id="KW-0963">Cytoplasm</keyword>
<evidence type="ECO:0000256" key="10">
    <source>
        <dbReference type="ARBA" id="ARBA00022827"/>
    </source>
</evidence>
<evidence type="ECO:0000256" key="13">
    <source>
        <dbReference type="ARBA" id="ARBA00022984"/>
    </source>
</evidence>
<dbReference type="PROSITE" id="PS51387">
    <property type="entry name" value="FAD_PCMH"/>
    <property type="match status" value="1"/>
</dbReference>
<dbReference type="InterPro" id="IPR016169">
    <property type="entry name" value="FAD-bd_PCMH_sub2"/>
</dbReference>
<proteinExistence type="inferred from homology"/>
<dbReference type="STRING" id="1963862.B4O97_15280"/>
<dbReference type="NCBIfam" id="NF010480">
    <property type="entry name" value="PRK13905.1"/>
    <property type="match status" value="1"/>
</dbReference>
<dbReference type="GO" id="GO:0071949">
    <property type="term" value="F:FAD binding"/>
    <property type="evidence" value="ECO:0007669"/>
    <property type="project" value="InterPro"/>
</dbReference>
<keyword evidence="12 19" id="KW-0133">Cell shape</keyword>
<evidence type="ECO:0000256" key="12">
    <source>
        <dbReference type="ARBA" id="ARBA00022960"/>
    </source>
</evidence>
<evidence type="ECO:0000256" key="8">
    <source>
        <dbReference type="ARBA" id="ARBA00022618"/>
    </source>
</evidence>
<dbReference type="GO" id="GO:0008762">
    <property type="term" value="F:UDP-N-acetylmuramate dehydrogenase activity"/>
    <property type="evidence" value="ECO:0007669"/>
    <property type="project" value="UniProtKB-UniRule"/>
</dbReference>
<reference evidence="21 22" key="1">
    <citation type="submission" date="2017-03" db="EMBL/GenBank/DDBJ databases">
        <title>Draft Genome sequence of Marispirochaeta sp. strain JC444.</title>
        <authorList>
            <person name="Shivani Y."/>
            <person name="Subhash Y."/>
            <person name="Sasikala C."/>
            <person name="Ramana C."/>
        </authorList>
    </citation>
    <scope>NUCLEOTIDE SEQUENCE [LARGE SCALE GENOMIC DNA]</scope>
    <source>
        <strain evidence="21 22">JC444</strain>
    </source>
</reference>
<keyword evidence="22" id="KW-1185">Reference proteome</keyword>
<dbReference type="GO" id="GO:0008360">
    <property type="term" value="P:regulation of cell shape"/>
    <property type="evidence" value="ECO:0007669"/>
    <property type="project" value="UniProtKB-KW"/>
</dbReference>
<comment type="caution">
    <text evidence="19">Lacks conserved residue(s) required for the propagation of feature annotation.</text>
</comment>
<dbReference type="Gene3D" id="3.30.465.10">
    <property type="match status" value="1"/>
</dbReference>
<evidence type="ECO:0000256" key="9">
    <source>
        <dbReference type="ARBA" id="ARBA00022630"/>
    </source>
</evidence>
<evidence type="ECO:0000256" key="14">
    <source>
        <dbReference type="ARBA" id="ARBA00023002"/>
    </source>
</evidence>
<dbReference type="AlphaFoldDB" id="A0A1Y1RUT2"/>
<dbReference type="SUPFAM" id="SSF56176">
    <property type="entry name" value="FAD-binding/transporter-associated domain-like"/>
    <property type="match status" value="1"/>
</dbReference>
<keyword evidence="16 19" id="KW-0961">Cell wall biogenesis/degradation</keyword>
<dbReference type="InterPro" id="IPR003170">
    <property type="entry name" value="MurB"/>
</dbReference>
<evidence type="ECO:0000256" key="1">
    <source>
        <dbReference type="ARBA" id="ARBA00001974"/>
    </source>
</evidence>
<feature type="active site" evidence="19">
    <location>
        <position position="298"/>
    </location>
</feature>
<sequence>MTMNNVRHSAERINIEGSIEFDVPMAPYTSFRVGGPAEIFIHPKNWQDVQRAMVWADTQGLSFFLLGGGANILVADEGIPGVVVHTRSLNGIEIDGSLVTAEAGAEISLVAESAAGADLTGLEFIFRMPGSVGGAVWMNARCYGVSLNERLAWVDLIDTDGRPGRYHPREEDFAYKKSPFQEGRPVITRAGFTLKPGSPEKIRALMDEHARDRESKGHFRYPSAGSVFKNDRAFGMPTGKLIDTAGLKGKRIGGAMIAPFHGNIIVNTGSATASDILALIRLAEEKVDEIFGFRLEREVLLVGAWSR</sequence>